<reference evidence="2" key="1">
    <citation type="journal article" date="2023" name="GigaByte">
        <title>Genome assembly of the bearded iris, Iris pallida Lam.</title>
        <authorList>
            <person name="Bruccoleri R.E."/>
            <person name="Oakeley E.J."/>
            <person name="Faust A.M.E."/>
            <person name="Altorfer M."/>
            <person name="Dessus-Babus S."/>
            <person name="Burckhardt D."/>
            <person name="Oertli M."/>
            <person name="Naumann U."/>
            <person name="Petersen F."/>
            <person name="Wong J."/>
        </authorList>
    </citation>
    <scope>NUCLEOTIDE SEQUENCE</scope>
    <source>
        <strain evidence="2">GSM-AAB239-AS_SAM_17_03QT</strain>
    </source>
</reference>
<evidence type="ECO:0000313" key="3">
    <source>
        <dbReference type="Proteomes" id="UP001140949"/>
    </source>
</evidence>
<feature type="region of interest" description="Disordered" evidence="1">
    <location>
        <begin position="1"/>
        <end position="29"/>
    </location>
</feature>
<accession>A0AAX6IJA1</accession>
<name>A0AAX6IJA1_IRIPA</name>
<proteinExistence type="predicted"/>
<keyword evidence="3" id="KW-1185">Reference proteome</keyword>
<comment type="caution">
    <text evidence="2">The sequence shown here is derived from an EMBL/GenBank/DDBJ whole genome shotgun (WGS) entry which is preliminary data.</text>
</comment>
<evidence type="ECO:0000313" key="2">
    <source>
        <dbReference type="EMBL" id="KAJ6852904.1"/>
    </source>
</evidence>
<protein>
    <submittedName>
        <fullName evidence="2">Uncharacterized protein</fullName>
    </submittedName>
</protein>
<gene>
    <name evidence="2" type="ORF">M6B38_252910</name>
</gene>
<dbReference type="Proteomes" id="UP001140949">
    <property type="component" value="Unassembled WGS sequence"/>
</dbReference>
<sequence length="29" mass="3347">MRGGNRRWMRTSAGGRDRRVRRLGSTGRS</sequence>
<evidence type="ECO:0000256" key="1">
    <source>
        <dbReference type="SAM" id="MobiDB-lite"/>
    </source>
</evidence>
<organism evidence="2 3">
    <name type="scientific">Iris pallida</name>
    <name type="common">Sweet iris</name>
    <dbReference type="NCBI Taxonomy" id="29817"/>
    <lineage>
        <taxon>Eukaryota</taxon>
        <taxon>Viridiplantae</taxon>
        <taxon>Streptophyta</taxon>
        <taxon>Embryophyta</taxon>
        <taxon>Tracheophyta</taxon>
        <taxon>Spermatophyta</taxon>
        <taxon>Magnoliopsida</taxon>
        <taxon>Liliopsida</taxon>
        <taxon>Asparagales</taxon>
        <taxon>Iridaceae</taxon>
        <taxon>Iridoideae</taxon>
        <taxon>Irideae</taxon>
        <taxon>Iris</taxon>
    </lineage>
</organism>
<dbReference type="EMBL" id="JANAVB010001399">
    <property type="protein sequence ID" value="KAJ6852904.1"/>
    <property type="molecule type" value="Genomic_DNA"/>
</dbReference>
<reference evidence="2" key="2">
    <citation type="submission" date="2023-04" db="EMBL/GenBank/DDBJ databases">
        <authorList>
            <person name="Bruccoleri R.E."/>
            <person name="Oakeley E.J."/>
            <person name="Faust A.-M."/>
            <person name="Dessus-Babus S."/>
            <person name="Altorfer M."/>
            <person name="Burckhardt D."/>
            <person name="Oertli M."/>
            <person name="Naumann U."/>
            <person name="Petersen F."/>
            <person name="Wong J."/>
        </authorList>
    </citation>
    <scope>NUCLEOTIDE SEQUENCE</scope>
    <source>
        <strain evidence="2">GSM-AAB239-AS_SAM_17_03QT</strain>
        <tissue evidence="2">Leaf</tissue>
    </source>
</reference>
<dbReference type="AlphaFoldDB" id="A0AAX6IJA1"/>